<dbReference type="RefSeq" id="WP_004605877.1">
    <property type="nucleotide sequence ID" value="NZ_CP036170.1"/>
</dbReference>
<keyword evidence="2" id="KW-1185">Reference proteome</keyword>
<evidence type="ECO:0000313" key="2">
    <source>
        <dbReference type="Proteomes" id="UP000289664"/>
    </source>
</evidence>
<sequence>MSEREKKILETFKSVIPELTELEREKLLSFGEGMAFKAQELKKKDNPDGKEGGD</sequence>
<dbReference type="AlphaFoldDB" id="B0NA55"/>
<proteinExistence type="predicted"/>
<evidence type="ECO:0000313" key="1">
    <source>
        <dbReference type="EMBL" id="QBF72990.1"/>
    </source>
</evidence>
<organism evidence="1 2">
    <name type="scientific">Clostridium scindens (strain ATCC 35704 / DSM 5676 / VPI 13733 / 19)</name>
    <dbReference type="NCBI Taxonomy" id="411468"/>
    <lineage>
        <taxon>Bacteria</taxon>
        <taxon>Bacillati</taxon>
        <taxon>Bacillota</taxon>
        <taxon>Clostridia</taxon>
        <taxon>Lachnospirales</taxon>
        <taxon>Lachnospiraceae</taxon>
    </lineage>
</organism>
<dbReference type="eggNOG" id="ENOG5033MUE">
    <property type="taxonomic scope" value="Bacteria"/>
</dbReference>
<dbReference type="STRING" id="411468.CLOSCI_00322"/>
<dbReference type="HOGENOM" id="CLU_3042130_0_0_9"/>
<gene>
    <name evidence="1" type="ORF">HDCHBGLK_00336</name>
</gene>
<name>B0NA55_CLOS5</name>
<dbReference type="GeneID" id="62697926"/>
<protein>
    <submittedName>
        <fullName evidence="1">Uncharacterized protein</fullName>
    </submittedName>
</protein>
<dbReference type="KEGG" id="csci:HDCHBGLK_00336"/>
<reference evidence="1 2" key="1">
    <citation type="journal article" date="2019" name="Appl. Environ. Microbiol.">
        <title>Clostridium scindens ATCC 35704: integration of nutritional requirements, the complete genome sequence, and global transcriptional responses to bile acids.</title>
        <authorList>
            <person name="Devendran S."/>
            <person name="Shrestha R."/>
            <person name="Alves J.M.P."/>
            <person name="Wolf P.G."/>
            <person name="Ly L."/>
            <person name="Hernandez A.G."/>
            <person name="Mendez-Garcia C."/>
            <person name="Inboden A."/>
            <person name="Wiley J."/>
            <person name="Paul O."/>
            <person name="Allen A."/>
            <person name="Springer E."/>
            <person name="Wright C.L."/>
            <person name="Fields C.J."/>
            <person name="Daniel S.L."/>
            <person name="Ridlon J.M."/>
        </authorList>
    </citation>
    <scope>NUCLEOTIDE SEQUENCE [LARGE SCALE GENOMIC DNA]</scope>
    <source>
        <strain evidence="1 2">ATCC 35704</strain>
    </source>
</reference>
<accession>B0NA55</accession>
<dbReference type="EMBL" id="CP036170">
    <property type="protein sequence ID" value="QBF72990.1"/>
    <property type="molecule type" value="Genomic_DNA"/>
</dbReference>
<dbReference type="Proteomes" id="UP000289664">
    <property type="component" value="Chromosome"/>
</dbReference>